<dbReference type="Pfam" id="PF00076">
    <property type="entry name" value="RRM_1"/>
    <property type="match status" value="1"/>
</dbReference>
<dbReference type="SUPFAM" id="SSF54928">
    <property type="entry name" value="RNA-binding domain, RBD"/>
    <property type="match status" value="1"/>
</dbReference>
<evidence type="ECO:0000256" key="7">
    <source>
        <dbReference type="ARBA" id="ARBA00022884"/>
    </source>
</evidence>
<keyword evidence="6" id="KW-0678">Repressor</keyword>
<dbReference type="GO" id="GO:0034244">
    <property type="term" value="P:negative regulation of transcription elongation by RNA polymerase II"/>
    <property type="evidence" value="ECO:0007669"/>
    <property type="project" value="TreeGrafter"/>
</dbReference>
<dbReference type="InterPro" id="IPR012677">
    <property type="entry name" value="Nucleotide-bd_a/b_plait_sf"/>
</dbReference>
<keyword evidence="8" id="KW-0805">Transcription regulation</keyword>
<evidence type="ECO:0000256" key="2">
    <source>
        <dbReference type="ARBA" id="ARBA00004286"/>
    </source>
</evidence>
<evidence type="ECO:0000256" key="11">
    <source>
        <dbReference type="PROSITE-ProRule" id="PRU00176"/>
    </source>
</evidence>
<dbReference type="PROSITE" id="PS50102">
    <property type="entry name" value="RRM"/>
    <property type="match status" value="1"/>
</dbReference>
<evidence type="ECO:0000259" key="13">
    <source>
        <dbReference type="PROSITE" id="PS50102"/>
    </source>
</evidence>
<evidence type="ECO:0000256" key="12">
    <source>
        <dbReference type="SAM" id="MobiDB-lite"/>
    </source>
</evidence>
<evidence type="ECO:0000256" key="5">
    <source>
        <dbReference type="ARBA" id="ARBA00022454"/>
    </source>
</evidence>
<feature type="compositionally biased region" description="Basic and acidic residues" evidence="12">
    <location>
        <begin position="143"/>
        <end position="167"/>
    </location>
</feature>
<accession>A0A8C4RDG0</accession>
<keyword evidence="15" id="KW-1185">Reference proteome</keyword>
<dbReference type="InterPro" id="IPR033102">
    <property type="entry name" value="NELFE"/>
</dbReference>
<dbReference type="OMA" id="SQKSAHK"/>
<keyword evidence="10" id="KW-0539">Nucleus</keyword>
<name>A0A8C4RDG0_EPTBU</name>
<feature type="compositionally biased region" description="Basic and acidic residues" evidence="12">
    <location>
        <begin position="93"/>
        <end position="103"/>
    </location>
</feature>
<dbReference type="Proteomes" id="UP000694388">
    <property type="component" value="Unplaced"/>
</dbReference>
<dbReference type="GO" id="GO:0005694">
    <property type="term" value="C:chromosome"/>
    <property type="evidence" value="ECO:0007669"/>
    <property type="project" value="UniProtKB-SubCell"/>
</dbReference>
<evidence type="ECO:0000256" key="10">
    <source>
        <dbReference type="ARBA" id="ARBA00023242"/>
    </source>
</evidence>
<comment type="similarity">
    <text evidence="3">Belongs to the RRM NELF-E family.</text>
</comment>
<evidence type="ECO:0000313" key="15">
    <source>
        <dbReference type="Proteomes" id="UP000694388"/>
    </source>
</evidence>
<dbReference type="Ensembl" id="ENSEBUT00000028511.1">
    <property type="protein sequence ID" value="ENSEBUP00000027935.1"/>
    <property type="gene ID" value="ENSEBUG00000017070.1"/>
</dbReference>
<keyword evidence="5" id="KW-0158">Chromosome</keyword>
<reference evidence="14" key="1">
    <citation type="submission" date="2025-08" db="UniProtKB">
        <authorList>
            <consortium name="Ensembl"/>
        </authorList>
    </citation>
    <scope>IDENTIFICATION</scope>
</reference>
<proteinExistence type="inferred from homology"/>
<sequence length="297" mass="33374">MLISCPLTEDEEALQKKFARLKKKKKAAMALKKQNAVNANAQTGIKRSLSDQPIVDSATATEQAKRLVKSGAISAIKVENKSSGFKRSRMLEGKLKDPEKEKAPTFQPFQRGVSSEDDASESASRKSQMKNLYDSFVSASGQSRDEGMGDKLRDVDTESERKWERDHDPPFRSFSYSERREPRRGNTIYVFGRGITTEILQSTFSTFGNILNITLERGKNTGFVTFDRTEAADQAIREMNWGTVEGIELKVSMARRQPRIDSVTTGSPWSSLAASHNVKGCHRDRRAQVVYDEDMFT</sequence>
<reference evidence="14" key="2">
    <citation type="submission" date="2025-09" db="UniProtKB">
        <authorList>
            <consortium name="Ensembl"/>
        </authorList>
    </citation>
    <scope>IDENTIFICATION</scope>
</reference>
<dbReference type="SMART" id="SM00360">
    <property type="entry name" value="RRM"/>
    <property type="match status" value="1"/>
</dbReference>
<protein>
    <recommendedName>
        <fullName evidence="4">Negative elongation factor E</fullName>
    </recommendedName>
</protein>
<evidence type="ECO:0000313" key="14">
    <source>
        <dbReference type="Ensembl" id="ENSEBUP00000027935.1"/>
    </source>
</evidence>
<evidence type="ECO:0000256" key="1">
    <source>
        <dbReference type="ARBA" id="ARBA00004123"/>
    </source>
</evidence>
<feature type="domain" description="RRM" evidence="13">
    <location>
        <begin position="186"/>
        <end position="256"/>
    </location>
</feature>
<evidence type="ECO:0000256" key="9">
    <source>
        <dbReference type="ARBA" id="ARBA00023163"/>
    </source>
</evidence>
<dbReference type="InterPro" id="IPR035979">
    <property type="entry name" value="RBD_domain_sf"/>
</dbReference>
<keyword evidence="9" id="KW-0804">Transcription</keyword>
<comment type="subcellular location">
    <subcellularLocation>
        <location evidence="2">Chromosome</location>
    </subcellularLocation>
    <subcellularLocation>
        <location evidence="1">Nucleus</location>
    </subcellularLocation>
</comment>
<evidence type="ECO:0000256" key="8">
    <source>
        <dbReference type="ARBA" id="ARBA00023015"/>
    </source>
</evidence>
<evidence type="ECO:0000256" key="6">
    <source>
        <dbReference type="ARBA" id="ARBA00022491"/>
    </source>
</evidence>
<dbReference type="GO" id="GO:0003723">
    <property type="term" value="F:RNA binding"/>
    <property type="evidence" value="ECO:0007669"/>
    <property type="project" value="UniProtKB-UniRule"/>
</dbReference>
<dbReference type="InterPro" id="IPR000504">
    <property type="entry name" value="RRM_dom"/>
</dbReference>
<evidence type="ECO:0000256" key="3">
    <source>
        <dbReference type="ARBA" id="ARBA00006120"/>
    </source>
</evidence>
<dbReference type="PANTHER" id="PTHR17250">
    <property type="entry name" value="NEGATIVE ELONGATION FACTOR E"/>
    <property type="match status" value="1"/>
</dbReference>
<dbReference type="Gene3D" id="3.30.70.330">
    <property type="match status" value="1"/>
</dbReference>
<evidence type="ECO:0000256" key="4">
    <source>
        <dbReference type="ARBA" id="ARBA00014464"/>
    </source>
</evidence>
<feature type="region of interest" description="Disordered" evidence="12">
    <location>
        <begin position="93"/>
        <end position="167"/>
    </location>
</feature>
<dbReference type="GeneTree" id="ENSGT00630000089917"/>
<dbReference type="PANTHER" id="PTHR17250:SF0">
    <property type="entry name" value="NEGATIVE ELONGATION FACTOR E"/>
    <property type="match status" value="1"/>
</dbReference>
<dbReference type="AlphaFoldDB" id="A0A8C4RDG0"/>
<organism evidence="14 15">
    <name type="scientific">Eptatretus burgeri</name>
    <name type="common">Inshore hagfish</name>
    <dbReference type="NCBI Taxonomy" id="7764"/>
    <lineage>
        <taxon>Eukaryota</taxon>
        <taxon>Metazoa</taxon>
        <taxon>Chordata</taxon>
        <taxon>Craniata</taxon>
        <taxon>Vertebrata</taxon>
        <taxon>Cyclostomata</taxon>
        <taxon>Myxini</taxon>
        <taxon>Myxiniformes</taxon>
        <taxon>Myxinidae</taxon>
        <taxon>Eptatretinae</taxon>
        <taxon>Eptatretus</taxon>
    </lineage>
</organism>
<dbReference type="GO" id="GO:0032021">
    <property type="term" value="C:NELF complex"/>
    <property type="evidence" value="ECO:0007669"/>
    <property type="project" value="InterPro"/>
</dbReference>
<keyword evidence="7 11" id="KW-0694">RNA-binding</keyword>